<dbReference type="KEGG" id="cap:CLDAP_37390"/>
<dbReference type="InterPro" id="IPR042099">
    <property type="entry name" value="ANL_N_sf"/>
</dbReference>
<keyword evidence="4" id="KW-1185">Reference proteome</keyword>
<reference evidence="3 4" key="1">
    <citation type="submission" date="2012-02" db="EMBL/GenBank/DDBJ databases">
        <title>Complete genome sequence of Caldilinea aerophila DSM 14535 (= NBRC 102666).</title>
        <authorList>
            <person name="Oguchi A."/>
            <person name="Hosoyama A."/>
            <person name="Sekine M."/>
            <person name="Fukai R."/>
            <person name="Kato Y."/>
            <person name="Nakamura S."/>
            <person name="Hanada S."/>
            <person name="Yamazaki S."/>
            <person name="Fujita N."/>
        </authorList>
    </citation>
    <scope>NUCLEOTIDE SEQUENCE [LARGE SCALE GENOMIC DNA]</scope>
    <source>
        <strain evidence="4">DSM 14535 / JCM 11387 / NBRC 104270 / STL-6-O1</strain>
    </source>
</reference>
<dbReference type="InterPro" id="IPR000873">
    <property type="entry name" value="AMP-dep_synth/lig_dom"/>
</dbReference>
<organism evidence="3 4">
    <name type="scientific">Caldilinea aerophila (strain DSM 14535 / JCM 11387 / NBRC 104270 / STL-6-O1)</name>
    <dbReference type="NCBI Taxonomy" id="926550"/>
    <lineage>
        <taxon>Bacteria</taxon>
        <taxon>Bacillati</taxon>
        <taxon>Chloroflexota</taxon>
        <taxon>Caldilineae</taxon>
        <taxon>Caldilineales</taxon>
        <taxon>Caldilineaceae</taxon>
        <taxon>Caldilinea</taxon>
    </lineage>
</organism>
<dbReference type="GO" id="GO:0016878">
    <property type="term" value="F:acid-thiol ligase activity"/>
    <property type="evidence" value="ECO:0007669"/>
    <property type="project" value="UniProtKB-ARBA"/>
</dbReference>
<dbReference type="SUPFAM" id="SSF56801">
    <property type="entry name" value="Acetyl-CoA synthetase-like"/>
    <property type="match status" value="1"/>
</dbReference>
<evidence type="ECO:0000313" key="4">
    <source>
        <dbReference type="Proteomes" id="UP000007880"/>
    </source>
</evidence>
<dbReference type="Proteomes" id="UP000007880">
    <property type="component" value="Chromosome"/>
</dbReference>
<evidence type="ECO:0000259" key="1">
    <source>
        <dbReference type="Pfam" id="PF00501"/>
    </source>
</evidence>
<dbReference type="Gene3D" id="3.30.300.30">
    <property type="match status" value="1"/>
</dbReference>
<dbReference type="OrthoDB" id="9781737at2"/>
<feature type="domain" description="AMP-binding enzyme C-terminal" evidence="2">
    <location>
        <begin position="492"/>
        <end position="567"/>
    </location>
</feature>
<dbReference type="PATRIC" id="fig|926550.5.peg.4023"/>
<proteinExistence type="predicted"/>
<dbReference type="InterPro" id="IPR045851">
    <property type="entry name" value="AMP-bd_C_sf"/>
</dbReference>
<evidence type="ECO:0000259" key="2">
    <source>
        <dbReference type="Pfam" id="PF13193"/>
    </source>
</evidence>
<dbReference type="NCBIfam" id="NF005714">
    <property type="entry name" value="PRK07529.1"/>
    <property type="match status" value="1"/>
</dbReference>
<dbReference type="PANTHER" id="PTHR43767">
    <property type="entry name" value="LONG-CHAIN-FATTY-ACID--COA LIGASE"/>
    <property type="match status" value="1"/>
</dbReference>
<dbReference type="Gene3D" id="3.40.50.12780">
    <property type="entry name" value="N-terminal domain of ligase-like"/>
    <property type="match status" value="1"/>
</dbReference>
<dbReference type="AlphaFoldDB" id="I0I941"/>
<dbReference type="EMBL" id="AP012337">
    <property type="protein sequence ID" value="BAM01779.1"/>
    <property type="molecule type" value="Genomic_DNA"/>
</dbReference>
<dbReference type="Pfam" id="PF13193">
    <property type="entry name" value="AMP-binding_C"/>
    <property type="match status" value="1"/>
</dbReference>
<dbReference type="PANTHER" id="PTHR43767:SF1">
    <property type="entry name" value="NONRIBOSOMAL PEPTIDE SYNTHASE PES1 (EUROFUNG)-RELATED"/>
    <property type="match status" value="1"/>
</dbReference>
<protein>
    <submittedName>
        <fullName evidence="3">Long-chain-fatty-acid--CoA ligase</fullName>
    </submittedName>
</protein>
<dbReference type="STRING" id="926550.CLDAP_37390"/>
<evidence type="ECO:0000313" key="3">
    <source>
        <dbReference type="EMBL" id="BAM01779.1"/>
    </source>
</evidence>
<gene>
    <name evidence="3" type="primary">fadD</name>
    <name evidence="3" type="ordered locus">CLDAP_37390</name>
</gene>
<sequence length="645" mass="70717">MGGFATVADIEAFEATPLAERNLPESTYAAIRRTAEAYPDDIALIFFLQGTAYQQSVQFTYREWLGKLHQTANMLHDLGLRPGETVSYILPNLPQTYWTLYGGETAGIANPINPLLEPAGLAEIMNAAQTKILVTLAPFPRTDIWEKVASIADSVPSLQTILQVDIANYLHGVKRLAVGLMRLGKGKEKVRARVLDFDKTLARYPADRLISGRVIRPDDIASYFHTGGTTGAPKLAMHTHFNEVYDAWMGTVAVDVQRGERMYLGLPLFHNYGAIAVGLGAWIAGATLVMGTPQGFRGEGVIPNLWKIIDHYKVTSIGAVPTLFKALLNVPIGDADIRSLQVAICGSAPLPVELARQFTAQTGVNILEGYGLTEGTSVSSVNPRRGEPRIGSIGLRYPYQEMRTAELDGERFVRFCAPNEIGTVIIRGPNVFPGYKDEFHNRGVFIDTGDGKGRWLNTGDLGYQDEDGFFWLTGRQKELIIRGGHNIDPRQIEEPMHRHPAVALAAAVGRPDPRVGELPVVYVELKPGATATPEELLAFAREHITEQAAVPKQIRIIEHMPLTAVGKIAKLPLTFEQVADVVNSELDSIQGVAHKSVEVLSDRRLGLLASVKVTAMPGVDKAALEQRIRQALGQYHFRVDLQMEG</sequence>
<accession>I0I941</accession>
<dbReference type="RefSeq" id="WP_014435002.1">
    <property type="nucleotide sequence ID" value="NC_017079.1"/>
</dbReference>
<dbReference type="HOGENOM" id="CLU_000022_59_0_0"/>
<feature type="domain" description="AMP-dependent synthetase/ligase" evidence="1">
    <location>
        <begin position="32"/>
        <end position="435"/>
    </location>
</feature>
<keyword evidence="3" id="KW-0436">Ligase</keyword>
<dbReference type="PROSITE" id="PS00455">
    <property type="entry name" value="AMP_BINDING"/>
    <property type="match status" value="1"/>
</dbReference>
<name>I0I941_CALAS</name>
<dbReference type="InterPro" id="IPR025110">
    <property type="entry name" value="AMP-bd_C"/>
</dbReference>
<dbReference type="InterPro" id="IPR020845">
    <property type="entry name" value="AMP-binding_CS"/>
</dbReference>
<dbReference type="eggNOG" id="COG0318">
    <property type="taxonomic scope" value="Bacteria"/>
</dbReference>
<dbReference type="InterPro" id="IPR050237">
    <property type="entry name" value="ATP-dep_AMP-bd_enzyme"/>
</dbReference>
<dbReference type="Pfam" id="PF00501">
    <property type="entry name" value="AMP-binding"/>
    <property type="match status" value="1"/>
</dbReference>